<dbReference type="Pfam" id="PF03372">
    <property type="entry name" value="Exo_endo_phos"/>
    <property type="match status" value="1"/>
</dbReference>
<proteinExistence type="predicted"/>
<dbReference type="Gene3D" id="3.60.10.10">
    <property type="entry name" value="Endonuclease/exonuclease/phosphatase"/>
    <property type="match status" value="1"/>
</dbReference>
<dbReference type="STRING" id="1194090.SAMN05443144_10776"/>
<dbReference type="InterPro" id="IPR036691">
    <property type="entry name" value="Endo/exonu/phosph_ase_sf"/>
</dbReference>
<dbReference type="GO" id="GO:0004527">
    <property type="term" value="F:exonuclease activity"/>
    <property type="evidence" value="ECO:0007669"/>
    <property type="project" value="UniProtKB-KW"/>
</dbReference>
<dbReference type="GO" id="GO:0004519">
    <property type="term" value="F:endonuclease activity"/>
    <property type="evidence" value="ECO:0007669"/>
    <property type="project" value="UniProtKB-KW"/>
</dbReference>
<feature type="domain" description="Endonuclease/exonuclease/phosphatase" evidence="1">
    <location>
        <begin position="34"/>
        <end position="249"/>
    </location>
</feature>
<evidence type="ECO:0000313" key="3">
    <source>
        <dbReference type="Proteomes" id="UP000184041"/>
    </source>
</evidence>
<evidence type="ECO:0000259" key="1">
    <source>
        <dbReference type="Pfam" id="PF03372"/>
    </source>
</evidence>
<keyword evidence="2" id="KW-0255">Endonuclease</keyword>
<organism evidence="2 3">
    <name type="scientific">Fodinibius roseus</name>
    <dbReference type="NCBI Taxonomy" id="1194090"/>
    <lineage>
        <taxon>Bacteria</taxon>
        <taxon>Pseudomonadati</taxon>
        <taxon>Balneolota</taxon>
        <taxon>Balneolia</taxon>
        <taxon>Balneolales</taxon>
        <taxon>Balneolaceae</taxon>
        <taxon>Fodinibius</taxon>
    </lineage>
</organism>
<dbReference type="PANTHER" id="PTHR14859:SF15">
    <property type="entry name" value="ENDONUCLEASE_EXONUCLEASE_PHOSPHATASE DOMAIN-CONTAINING PROTEIN"/>
    <property type="match status" value="1"/>
</dbReference>
<name>A0A1M5AI49_9BACT</name>
<dbReference type="Proteomes" id="UP000184041">
    <property type="component" value="Unassembled WGS sequence"/>
</dbReference>
<reference evidence="2 3" key="1">
    <citation type="submission" date="2016-11" db="EMBL/GenBank/DDBJ databases">
        <authorList>
            <person name="Jaros S."/>
            <person name="Januszkiewicz K."/>
            <person name="Wedrychowicz H."/>
        </authorList>
    </citation>
    <scope>NUCLEOTIDE SEQUENCE [LARGE SCALE GENOMIC DNA]</scope>
    <source>
        <strain evidence="2 3">DSM 21986</strain>
    </source>
</reference>
<dbReference type="InterPro" id="IPR051916">
    <property type="entry name" value="GPI-anchor_lipid_remodeler"/>
</dbReference>
<keyword evidence="2" id="KW-0378">Hydrolase</keyword>
<keyword evidence="2" id="KW-0269">Exonuclease</keyword>
<protein>
    <submittedName>
        <fullName evidence="2">Metal-dependent hydrolase, endonuclease/exonuclease/phosphatase family</fullName>
    </submittedName>
</protein>
<dbReference type="GO" id="GO:0016020">
    <property type="term" value="C:membrane"/>
    <property type="evidence" value="ECO:0007669"/>
    <property type="project" value="GOC"/>
</dbReference>
<dbReference type="RefSeq" id="WP_073062017.1">
    <property type="nucleotide sequence ID" value="NZ_FQUS01000007.1"/>
</dbReference>
<gene>
    <name evidence="2" type="ORF">SAMN05443144_10776</name>
</gene>
<dbReference type="SUPFAM" id="SSF56219">
    <property type="entry name" value="DNase I-like"/>
    <property type="match status" value="1"/>
</dbReference>
<dbReference type="InterPro" id="IPR005135">
    <property type="entry name" value="Endo/exonuclease/phosphatase"/>
</dbReference>
<keyword evidence="3" id="KW-1185">Reference proteome</keyword>
<sequence length="259" mass="29400">MRLWIVTLWFVISVIGNPAMATSLTDDSTLVVVSYNIKAGRGMDGQLNLRRTADVINRLNPDIVFLQEVDSVTHRTEEVDQMMKLGEWTNMKPVFGAHRPYDGGAYGNGILTNIPIKKQQIHQLPMTAKPLTALSVQLLNKDWESPIWITGIHLYMTAEQRMAQAKKLNKIHQDYIVPVIIGGDFNSTADSQVMRYLSEQWQIPAKKGNSGTYPADDPVKEIDYIIFKPNKYFKVLESYVAEIPLASDHRPYVLKLKLK</sequence>
<dbReference type="OrthoDB" id="5447300at2"/>
<dbReference type="PANTHER" id="PTHR14859">
    <property type="entry name" value="CALCOFLUOR WHITE HYPERSENSITIVE PROTEIN PRECURSOR"/>
    <property type="match status" value="1"/>
</dbReference>
<accession>A0A1M5AI49</accession>
<dbReference type="AlphaFoldDB" id="A0A1M5AI49"/>
<keyword evidence="2" id="KW-0540">Nuclease</keyword>
<dbReference type="GO" id="GO:0006506">
    <property type="term" value="P:GPI anchor biosynthetic process"/>
    <property type="evidence" value="ECO:0007669"/>
    <property type="project" value="TreeGrafter"/>
</dbReference>
<dbReference type="EMBL" id="FQUS01000007">
    <property type="protein sequence ID" value="SHF29941.1"/>
    <property type="molecule type" value="Genomic_DNA"/>
</dbReference>
<evidence type="ECO:0000313" key="2">
    <source>
        <dbReference type="EMBL" id="SHF29941.1"/>
    </source>
</evidence>